<accession>A0ABW2QH68</accession>
<dbReference type="Proteomes" id="UP001596501">
    <property type="component" value="Unassembled WGS sequence"/>
</dbReference>
<comment type="caution">
    <text evidence="1">The sequence shown here is derived from an EMBL/GenBank/DDBJ whole genome shotgun (WGS) entry which is preliminary data.</text>
</comment>
<organism evidence="1 2">
    <name type="scientific">Hydrogenophaga atypica</name>
    <dbReference type="NCBI Taxonomy" id="249409"/>
    <lineage>
        <taxon>Bacteria</taxon>
        <taxon>Pseudomonadati</taxon>
        <taxon>Pseudomonadota</taxon>
        <taxon>Betaproteobacteria</taxon>
        <taxon>Burkholderiales</taxon>
        <taxon>Comamonadaceae</taxon>
        <taxon>Hydrogenophaga</taxon>
    </lineage>
</organism>
<proteinExistence type="predicted"/>
<name>A0ABW2QH68_9BURK</name>
<dbReference type="Pfam" id="PF19649">
    <property type="entry name" value="DUF6152"/>
    <property type="match status" value="1"/>
</dbReference>
<reference evidence="2" key="1">
    <citation type="journal article" date="2019" name="Int. J. Syst. Evol. Microbiol.">
        <title>The Global Catalogue of Microorganisms (GCM) 10K type strain sequencing project: providing services to taxonomists for standard genome sequencing and annotation.</title>
        <authorList>
            <consortium name="The Broad Institute Genomics Platform"/>
            <consortium name="The Broad Institute Genome Sequencing Center for Infectious Disease"/>
            <person name="Wu L."/>
            <person name="Ma J."/>
        </authorList>
    </citation>
    <scope>NUCLEOTIDE SEQUENCE [LARGE SCALE GENOMIC DNA]</scope>
    <source>
        <strain evidence="2">CGMCC 1.12371</strain>
    </source>
</reference>
<evidence type="ECO:0000313" key="2">
    <source>
        <dbReference type="Proteomes" id="UP001596501"/>
    </source>
</evidence>
<evidence type="ECO:0000313" key="1">
    <source>
        <dbReference type="EMBL" id="MFC7408391.1"/>
    </source>
</evidence>
<protein>
    <submittedName>
        <fullName evidence="1">DUF6152 family protein</fullName>
    </submittedName>
</protein>
<sequence length="159" mass="17680">MLRRDVLRTTGALGLVGSVPVAWAHHGWSSFDQERPIYLAGRAVEVKWRNPHVELMLELQTPLALPTDLAQRPVPAQSAQVDGRGLLAKTVLPTRRDRRWEIELAPLSRVGQWQVPEMGVGTELALVGFTFTGERGDPVLRAEYLFLNGKTYGMRSSPA</sequence>
<dbReference type="InterPro" id="IPR046150">
    <property type="entry name" value="DUF6152"/>
</dbReference>
<dbReference type="EMBL" id="JBHTCA010000003">
    <property type="protein sequence ID" value="MFC7408391.1"/>
    <property type="molecule type" value="Genomic_DNA"/>
</dbReference>
<keyword evidence="2" id="KW-1185">Reference proteome</keyword>
<gene>
    <name evidence="1" type="ORF">ACFQPB_05925</name>
</gene>